<name>A0A061RYF5_9CHLO</name>
<protein>
    <submittedName>
        <fullName evidence="1">Uncharacterized protein</fullName>
    </submittedName>
</protein>
<sequence>CAFLRQIGSSLAFSSARDINIARISKSSSGTRTMIQVRWPNKIQGVRYAGNPGVEFPEQGYHGDGVSAG</sequence>
<feature type="non-terminal residue" evidence="1">
    <location>
        <position position="69"/>
    </location>
</feature>
<gene>
    <name evidence="1" type="ORF">TSPGSL018_22697</name>
</gene>
<feature type="non-terminal residue" evidence="1">
    <location>
        <position position="1"/>
    </location>
</feature>
<organism evidence="1">
    <name type="scientific">Tetraselmis sp. GSL018</name>
    <dbReference type="NCBI Taxonomy" id="582737"/>
    <lineage>
        <taxon>Eukaryota</taxon>
        <taxon>Viridiplantae</taxon>
        <taxon>Chlorophyta</taxon>
        <taxon>core chlorophytes</taxon>
        <taxon>Chlorodendrophyceae</taxon>
        <taxon>Chlorodendrales</taxon>
        <taxon>Chlorodendraceae</taxon>
        <taxon>Tetraselmis</taxon>
    </lineage>
</organism>
<evidence type="ECO:0000313" key="1">
    <source>
        <dbReference type="EMBL" id="JAC75581.1"/>
    </source>
</evidence>
<dbReference type="AlphaFoldDB" id="A0A061RYF5"/>
<reference evidence="1" key="1">
    <citation type="submission" date="2014-05" db="EMBL/GenBank/DDBJ databases">
        <title>The transcriptome of the halophilic microalga Tetraselmis sp. GSL018 isolated from the Great Salt Lake, Utah.</title>
        <authorList>
            <person name="Jinkerson R.E."/>
            <person name="D'Adamo S."/>
            <person name="Posewitz M.C."/>
        </authorList>
    </citation>
    <scope>NUCLEOTIDE SEQUENCE</scope>
    <source>
        <strain evidence="1">GSL018</strain>
    </source>
</reference>
<accession>A0A061RYF5</accession>
<proteinExistence type="predicted"/>
<dbReference type="EMBL" id="GBEZ01010059">
    <property type="protein sequence ID" value="JAC75581.1"/>
    <property type="molecule type" value="Transcribed_RNA"/>
</dbReference>